<evidence type="ECO:0000313" key="6">
    <source>
        <dbReference type="EMBL" id="KAK4887115.1"/>
    </source>
</evidence>
<dbReference type="GO" id="GO:0008270">
    <property type="term" value="F:zinc ion binding"/>
    <property type="evidence" value="ECO:0007669"/>
    <property type="project" value="UniProtKB-KW"/>
</dbReference>
<evidence type="ECO:0000256" key="2">
    <source>
        <dbReference type="ARBA" id="ARBA00022771"/>
    </source>
</evidence>
<evidence type="ECO:0000313" key="7">
    <source>
        <dbReference type="Proteomes" id="UP001353858"/>
    </source>
</evidence>
<accession>A0AAN7ST07</accession>
<feature type="compositionally biased region" description="Basic residues" evidence="4">
    <location>
        <begin position="139"/>
        <end position="156"/>
    </location>
</feature>
<feature type="domain" description="FLYWCH-type" evidence="5">
    <location>
        <begin position="3"/>
        <end position="51"/>
    </location>
</feature>
<dbReference type="EMBL" id="JARPUR010000001">
    <property type="protein sequence ID" value="KAK4887115.1"/>
    <property type="molecule type" value="Genomic_DNA"/>
</dbReference>
<keyword evidence="2" id="KW-0863">Zinc-finger</keyword>
<evidence type="ECO:0000256" key="4">
    <source>
        <dbReference type="SAM" id="MobiDB-lite"/>
    </source>
</evidence>
<dbReference type="Proteomes" id="UP001353858">
    <property type="component" value="Unassembled WGS sequence"/>
</dbReference>
<evidence type="ECO:0000256" key="3">
    <source>
        <dbReference type="ARBA" id="ARBA00022833"/>
    </source>
</evidence>
<evidence type="ECO:0000256" key="1">
    <source>
        <dbReference type="ARBA" id="ARBA00022723"/>
    </source>
</evidence>
<feature type="region of interest" description="Disordered" evidence="4">
    <location>
        <begin position="133"/>
        <end position="160"/>
    </location>
</feature>
<keyword evidence="1" id="KW-0479">Metal-binding</keyword>
<organism evidence="6 7">
    <name type="scientific">Aquatica leii</name>
    <dbReference type="NCBI Taxonomy" id="1421715"/>
    <lineage>
        <taxon>Eukaryota</taxon>
        <taxon>Metazoa</taxon>
        <taxon>Ecdysozoa</taxon>
        <taxon>Arthropoda</taxon>
        <taxon>Hexapoda</taxon>
        <taxon>Insecta</taxon>
        <taxon>Pterygota</taxon>
        <taxon>Neoptera</taxon>
        <taxon>Endopterygota</taxon>
        <taxon>Coleoptera</taxon>
        <taxon>Polyphaga</taxon>
        <taxon>Elateriformia</taxon>
        <taxon>Elateroidea</taxon>
        <taxon>Lampyridae</taxon>
        <taxon>Luciolinae</taxon>
        <taxon>Aquatica</taxon>
    </lineage>
</organism>
<reference evidence="7" key="1">
    <citation type="submission" date="2023-01" db="EMBL/GenBank/DDBJ databases">
        <title>Key to firefly adult light organ development and bioluminescence: homeobox transcription factors regulate luciferase expression and transportation to peroxisome.</title>
        <authorList>
            <person name="Fu X."/>
        </authorList>
    </citation>
    <scope>NUCLEOTIDE SEQUENCE [LARGE SCALE GENOMIC DNA]</scope>
</reference>
<protein>
    <recommendedName>
        <fullName evidence="5">FLYWCH-type domain-containing protein</fullName>
    </recommendedName>
</protein>
<keyword evidence="3" id="KW-0862">Zinc</keyword>
<evidence type="ECO:0000259" key="5">
    <source>
        <dbReference type="Pfam" id="PF04500"/>
    </source>
</evidence>
<dbReference type="InterPro" id="IPR007588">
    <property type="entry name" value="Znf_FLYWCH"/>
</dbReference>
<proteinExistence type="predicted"/>
<dbReference type="Pfam" id="PF04500">
    <property type="entry name" value="FLYWCH"/>
    <property type="match status" value="1"/>
</dbReference>
<name>A0AAN7ST07_9COLE</name>
<gene>
    <name evidence="6" type="ORF">RN001_003386</name>
</gene>
<comment type="caution">
    <text evidence="6">The sequence shown here is derived from an EMBL/GenBank/DDBJ whole genome shotgun (WGS) entry which is preliminary data.</text>
</comment>
<dbReference type="Gene3D" id="2.20.25.240">
    <property type="match status" value="1"/>
</dbReference>
<sequence length="204" mass="23822">MSFTSSEKGKRKFVSDDNFVYVFSKKTTSGENCIWVCERRGKCKGRVWTADMEYPTINTKSFYVRRFLHLEKAVENLENNDRSADIVIIPPEVDVLTDEENYSDEEFPISSIPNDVPGQIELHFLSSDEDDECIPPSQKFHRQPQKSTRQRQKRKVASVPDWSNDNISIQMEDTNHTFPNLFKLKEVLAECSPLQIFEKNFDWN</sequence>
<dbReference type="AlphaFoldDB" id="A0AAN7ST07"/>
<keyword evidence="7" id="KW-1185">Reference proteome</keyword>